<keyword evidence="2" id="KW-0325">Glycoprotein</keyword>
<evidence type="ECO:0000313" key="7">
    <source>
        <dbReference type="EMBL" id="KAK1402960.1"/>
    </source>
</evidence>
<dbReference type="EMBL" id="JAUIZM010000001">
    <property type="protein sequence ID" value="KAK1402966.1"/>
    <property type="molecule type" value="Genomic_DNA"/>
</dbReference>
<feature type="binding site" evidence="3">
    <location>
        <position position="540"/>
    </location>
    <ligand>
        <name>ATP</name>
        <dbReference type="ChEBI" id="CHEBI:30616"/>
    </ligand>
</feature>
<dbReference type="Gene3D" id="2.90.10.10">
    <property type="entry name" value="Bulb-type lectin domain"/>
    <property type="match status" value="2"/>
</dbReference>
<evidence type="ECO:0000259" key="6">
    <source>
        <dbReference type="PROSITE" id="PS50927"/>
    </source>
</evidence>
<keyword evidence="4" id="KW-0812">Transmembrane</keyword>
<dbReference type="Pfam" id="PF07714">
    <property type="entry name" value="PK_Tyr_Ser-Thr"/>
    <property type="match status" value="1"/>
</dbReference>
<dbReference type="EMBL" id="JAUIZM010000001">
    <property type="protein sequence ID" value="KAK1402960.1"/>
    <property type="molecule type" value="Genomic_DNA"/>
</dbReference>
<dbReference type="InterPro" id="IPR017441">
    <property type="entry name" value="Protein_kinase_ATP_BS"/>
</dbReference>
<evidence type="ECO:0000256" key="3">
    <source>
        <dbReference type="PROSITE-ProRule" id="PRU10141"/>
    </source>
</evidence>
<sequence>MGYYYSSILCIILIVLPYSALAQGNGTISVGSFLTAADKATSWYSHSGDFAFGLKKVQDQFLLSIWYDKIPDKTIVWFANDGKTVSAGSKVQLTADRGLVLSDSQGKELWKSAMSSGTASNGVFNDTGNFIIFGSGSTKLWDSFSNPTDTLLPTQTLGINGALYSRLSETNFTKGRFQLHFLNGNLVLNSRDILTNYAYGAYYGDETSDTNASMVQFSTTGYMYIVKKNGDTVDLTKNGAIPSTGYYHRAILHFDGILVQYYHPKDITGSPNWTAVLQIPENICLDILGTGSSGACGFNSVCTLDKSRRVDCECPESYSLVDPNDKYGSCKTNVTQNCDDNGYNEDLFDFVEIRDTDWPFSDYAQLKPISEFDCKRQCLSDCFCGVAIYREDSCWKKKLPLSYGKKDPSVNSKAFLKYRKVDLPPKSGQDNPGSGHIVPYQEKGKGTLILVGSVLLGSSVFVNFILIAIACFGFFYIYNRKTVNLHPANNSVETNVRHFTSHELVEATNGFKEELGRGSFGIVYKGVIQMSSSIIVAVKKIDSLIQDGAKEFKTEVNVIAQTHHKNLVSYGVLLLEIICCRKSVEDPEFGDKAILTDWVWDCFRDSRMVDLVENAEEDVLSDWERVERFVMVGIWCVQEDPSLRPTMVKVIQMLEGVVDVPDPPCPSPFF</sequence>
<keyword evidence="7" id="KW-0675">Receptor</keyword>
<evidence type="ECO:0000313" key="10">
    <source>
        <dbReference type="Proteomes" id="UP001237642"/>
    </source>
</evidence>
<evidence type="ECO:0000256" key="4">
    <source>
        <dbReference type="SAM" id="Phobius"/>
    </source>
</evidence>
<dbReference type="AlphaFoldDB" id="A0AAD8N612"/>
<feature type="transmembrane region" description="Helical" evidence="4">
    <location>
        <begin position="448"/>
        <end position="478"/>
    </location>
</feature>
<evidence type="ECO:0000313" key="8">
    <source>
        <dbReference type="EMBL" id="KAK1402963.1"/>
    </source>
</evidence>
<dbReference type="CDD" id="cd00028">
    <property type="entry name" value="B_lectin"/>
    <property type="match status" value="1"/>
</dbReference>
<dbReference type="GO" id="GO:0005524">
    <property type="term" value="F:ATP binding"/>
    <property type="evidence" value="ECO:0007669"/>
    <property type="project" value="UniProtKB-UniRule"/>
</dbReference>
<reference evidence="7" key="2">
    <citation type="submission" date="2023-05" db="EMBL/GenBank/DDBJ databases">
        <authorList>
            <person name="Schelkunov M.I."/>
        </authorList>
    </citation>
    <scope>NUCLEOTIDE SEQUENCE</scope>
    <source>
        <strain evidence="7">Hsosn_3</strain>
        <tissue evidence="7">Leaf</tissue>
    </source>
</reference>
<dbReference type="EMBL" id="JAUIZM010000001">
    <property type="protein sequence ID" value="KAK1402963.1"/>
    <property type="molecule type" value="Genomic_DNA"/>
</dbReference>
<keyword evidence="1 5" id="KW-0732">Signal</keyword>
<accession>A0AAD8N612</accession>
<reference evidence="7" key="1">
    <citation type="submission" date="2023-02" db="EMBL/GenBank/DDBJ databases">
        <title>Genome of toxic invasive species Heracleum sosnowskyi carries increased number of genes despite the absence of recent whole-genome duplications.</title>
        <authorList>
            <person name="Schelkunov M."/>
            <person name="Shtratnikova V."/>
            <person name="Makarenko M."/>
            <person name="Klepikova A."/>
            <person name="Omelchenko D."/>
            <person name="Novikova G."/>
            <person name="Obukhova E."/>
            <person name="Bogdanov V."/>
            <person name="Penin A."/>
            <person name="Logacheva M."/>
        </authorList>
    </citation>
    <scope>NUCLEOTIDE SEQUENCE</scope>
    <source>
        <strain evidence="7">Hsosn_3</strain>
        <tissue evidence="7">Leaf</tissue>
    </source>
</reference>
<gene>
    <name evidence="7" type="ORF">POM88_002565</name>
    <name evidence="8" type="ORF">POM88_002568</name>
    <name evidence="9" type="ORF">POM88_002571</name>
</gene>
<evidence type="ECO:0000313" key="9">
    <source>
        <dbReference type="EMBL" id="KAK1402966.1"/>
    </source>
</evidence>
<dbReference type="PROSITE" id="PS00107">
    <property type="entry name" value="PROTEIN_KINASE_ATP"/>
    <property type="match status" value="1"/>
</dbReference>
<dbReference type="Pfam" id="PF01453">
    <property type="entry name" value="B_lectin"/>
    <property type="match status" value="1"/>
</dbReference>
<name>A0AAD8N612_9APIA</name>
<dbReference type="Gene3D" id="3.30.200.20">
    <property type="entry name" value="Phosphorylase Kinase, domain 1"/>
    <property type="match status" value="1"/>
</dbReference>
<keyword evidence="7" id="KW-0808">Transferase</keyword>
<dbReference type="InterPro" id="IPR036426">
    <property type="entry name" value="Bulb-type_lectin_dom_sf"/>
</dbReference>
<dbReference type="PANTHER" id="PTHR47976">
    <property type="entry name" value="G-TYPE LECTIN S-RECEPTOR-LIKE SERINE/THREONINE-PROTEIN KINASE SD2-5"/>
    <property type="match status" value="1"/>
</dbReference>
<keyword evidence="4" id="KW-1133">Transmembrane helix</keyword>
<keyword evidence="7" id="KW-0418">Kinase</keyword>
<dbReference type="InterPro" id="IPR001480">
    <property type="entry name" value="Bulb-type_lectin_dom"/>
</dbReference>
<dbReference type="InterPro" id="IPR001245">
    <property type="entry name" value="Ser-Thr/Tyr_kinase_cat_dom"/>
</dbReference>
<dbReference type="PANTHER" id="PTHR47976:SF15">
    <property type="entry name" value="G-TYPE LECTIN S-RECEPTOR-LIKE SERINE_THREONINE-PROTEIN KINASE RLK1"/>
    <property type="match status" value="1"/>
</dbReference>
<proteinExistence type="predicted"/>
<dbReference type="InterPro" id="IPR051343">
    <property type="entry name" value="G-type_lectin_kinases/EP1-like"/>
</dbReference>
<organism evidence="7 10">
    <name type="scientific">Heracleum sosnowskyi</name>
    <dbReference type="NCBI Taxonomy" id="360622"/>
    <lineage>
        <taxon>Eukaryota</taxon>
        <taxon>Viridiplantae</taxon>
        <taxon>Streptophyta</taxon>
        <taxon>Embryophyta</taxon>
        <taxon>Tracheophyta</taxon>
        <taxon>Spermatophyta</taxon>
        <taxon>Magnoliopsida</taxon>
        <taxon>eudicotyledons</taxon>
        <taxon>Gunneridae</taxon>
        <taxon>Pentapetalae</taxon>
        <taxon>asterids</taxon>
        <taxon>campanulids</taxon>
        <taxon>Apiales</taxon>
        <taxon>Apiaceae</taxon>
        <taxon>Apioideae</taxon>
        <taxon>apioid superclade</taxon>
        <taxon>Tordylieae</taxon>
        <taxon>Tordyliinae</taxon>
        <taxon>Heracleum</taxon>
    </lineage>
</organism>
<dbReference type="GO" id="GO:0004672">
    <property type="term" value="F:protein kinase activity"/>
    <property type="evidence" value="ECO:0007669"/>
    <property type="project" value="InterPro"/>
</dbReference>
<dbReference type="SMART" id="SM00108">
    <property type="entry name" value="B_lectin"/>
    <property type="match status" value="1"/>
</dbReference>
<comment type="caution">
    <text evidence="7">The sequence shown here is derived from an EMBL/GenBank/DDBJ whole genome shotgun (WGS) entry which is preliminary data.</text>
</comment>
<dbReference type="FunFam" id="2.90.10.10:FF:000013">
    <property type="entry name" value="G-type lectin S-receptor-like serine/threonine-protein kinase LECRK1"/>
    <property type="match status" value="1"/>
</dbReference>
<evidence type="ECO:0000256" key="5">
    <source>
        <dbReference type="SAM" id="SignalP"/>
    </source>
</evidence>
<keyword evidence="10" id="KW-1185">Reference proteome</keyword>
<keyword evidence="3" id="KW-0547">Nucleotide-binding</keyword>
<dbReference type="Proteomes" id="UP001237642">
    <property type="component" value="Unassembled WGS sequence"/>
</dbReference>
<dbReference type="InterPro" id="IPR011009">
    <property type="entry name" value="Kinase-like_dom_sf"/>
</dbReference>
<dbReference type="SUPFAM" id="SSF51110">
    <property type="entry name" value="alpha-D-mannose-specific plant lectins"/>
    <property type="match status" value="1"/>
</dbReference>
<feature type="signal peptide" evidence="5">
    <location>
        <begin position="1"/>
        <end position="22"/>
    </location>
</feature>
<dbReference type="Gene3D" id="1.10.510.10">
    <property type="entry name" value="Transferase(Phosphotransferase) domain 1"/>
    <property type="match status" value="1"/>
</dbReference>
<feature type="domain" description="Bulb-type lectin" evidence="6">
    <location>
        <begin position="25"/>
        <end position="145"/>
    </location>
</feature>
<evidence type="ECO:0000256" key="1">
    <source>
        <dbReference type="ARBA" id="ARBA00022729"/>
    </source>
</evidence>
<dbReference type="PROSITE" id="PS50927">
    <property type="entry name" value="BULB_LECTIN"/>
    <property type="match status" value="1"/>
</dbReference>
<keyword evidence="4" id="KW-0472">Membrane</keyword>
<keyword evidence="3" id="KW-0067">ATP-binding</keyword>
<dbReference type="SUPFAM" id="SSF56112">
    <property type="entry name" value="Protein kinase-like (PK-like)"/>
    <property type="match status" value="2"/>
</dbReference>
<evidence type="ECO:0000256" key="2">
    <source>
        <dbReference type="ARBA" id="ARBA00023180"/>
    </source>
</evidence>
<feature type="chain" id="PRO_5042442308" evidence="5">
    <location>
        <begin position="23"/>
        <end position="670"/>
    </location>
</feature>
<protein>
    <submittedName>
        <fullName evidence="7">Receptor-like serine/threonine-protein kinase</fullName>
    </submittedName>
</protein>
<dbReference type="CDD" id="cd01098">
    <property type="entry name" value="PAN_AP_plant"/>
    <property type="match status" value="1"/>
</dbReference>